<protein>
    <recommendedName>
        <fullName evidence="2">histidine kinase</fullName>
        <ecNumber evidence="2">2.7.13.3</ecNumber>
    </recommendedName>
</protein>
<accession>A0A6P2CA70</accession>
<proteinExistence type="predicted"/>
<feature type="compositionally biased region" description="Low complexity" evidence="7">
    <location>
        <begin position="715"/>
        <end position="729"/>
    </location>
</feature>
<feature type="compositionally biased region" description="Polar residues" evidence="7">
    <location>
        <begin position="754"/>
        <end position="765"/>
    </location>
</feature>
<evidence type="ECO:0000256" key="6">
    <source>
        <dbReference type="ARBA" id="ARBA00023012"/>
    </source>
</evidence>
<dbReference type="InterPro" id="IPR050980">
    <property type="entry name" value="2C_sensor_his_kinase"/>
</dbReference>
<dbReference type="GO" id="GO:0000160">
    <property type="term" value="P:phosphorelay signal transduction system"/>
    <property type="evidence" value="ECO:0007669"/>
    <property type="project" value="UniProtKB-KW"/>
</dbReference>
<feature type="compositionally biased region" description="Low complexity" evidence="7">
    <location>
        <begin position="869"/>
        <end position="882"/>
    </location>
</feature>
<dbReference type="PANTHER" id="PTHR44936">
    <property type="entry name" value="SENSOR PROTEIN CREC"/>
    <property type="match status" value="1"/>
</dbReference>
<feature type="compositionally biased region" description="Polar residues" evidence="7">
    <location>
        <begin position="704"/>
        <end position="713"/>
    </location>
</feature>
<organism evidence="10 11">
    <name type="scientific">Rhodococcus rhodnii</name>
    <dbReference type="NCBI Taxonomy" id="38312"/>
    <lineage>
        <taxon>Bacteria</taxon>
        <taxon>Bacillati</taxon>
        <taxon>Actinomycetota</taxon>
        <taxon>Actinomycetes</taxon>
        <taxon>Mycobacteriales</taxon>
        <taxon>Nocardiaceae</taxon>
        <taxon>Rhodococcus</taxon>
    </lineage>
</organism>
<dbReference type="Pfam" id="PF02518">
    <property type="entry name" value="HATPase_c"/>
    <property type="match status" value="1"/>
</dbReference>
<dbReference type="PANTHER" id="PTHR44936:SF9">
    <property type="entry name" value="SENSOR PROTEIN CREC"/>
    <property type="match status" value="1"/>
</dbReference>
<dbReference type="PROSITE" id="PS50109">
    <property type="entry name" value="HIS_KIN"/>
    <property type="match status" value="1"/>
</dbReference>
<evidence type="ECO:0000256" key="3">
    <source>
        <dbReference type="ARBA" id="ARBA00022553"/>
    </source>
</evidence>
<evidence type="ECO:0000256" key="5">
    <source>
        <dbReference type="ARBA" id="ARBA00022777"/>
    </source>
</evidence>
<evidence type="ECO:0000256" key="1">
    <source>
        <dbReference type="ARBA" id="ARBA00000085"/>
    </source>
</evidence>
<dbReference type="Gene3D" id="6.10.340.10">
    <property type="match status" value="1"/>
</dbReference>
<dbReference type="SMART" id="SM00387">
    <property type="entry name" value="HATPase_c"/>
    <property type="match status" value="1"/>
</dbReference>
<keyword evidence="8" id="KW-0472">Membrane</keyword>
<dbReference type="AlphaFoldDB" id="A0A6P2CA70"/>
<evidence type="ECO:0000313" key="10">
    <source>
        <dbReference type="EMBL" id="TXG89664.1"/>
    </source>
</evidence>
<sequence length="960" mass="103060">MSSTDEERERTAERRAPRVFDIDNWSLRAKITAVLALPVTVAMVLGGLRVATELENAVHFTTAAEQIAGVPDLVALEGAMGAMVSGHVSGTAEPQERSNVEGQLDRVADFAETPDLPAQTAEAIEESVAQGRAILDLLDTPGTSTGAVAERQTEFAEGVIGEVDDIIRVIDDPEVIDKGALLGTAWNAQRTLFDQSVAMIEILFDRSTPINDVLATSGAELALLDSMSRYYAEQPDKLEQVDALRAAVAERGRLMEQTVRSFATNPQAQMPVIPLRASLLESRDTYRALVTDAAVDISSSVQARADDTRAAALRDTAIVVVTLLAALVLALMVSRSLVGPIRRLRYGALRAARRDLPEAIEQIRSTDDPRKVSFDPVEVHTDEEIGQLARAVDDIHAQALRLAGEQAHLRLQINDMFETLARRSKSLVDQQLGLIESLEFEEKDPRRLEALFKLDHLAARMRRNGENLLVLAGTRTRRTQSESISLGDVLRAAISEVEDYQRVQMDAVPDGALAGSVATDVVHMLAELVDNALRASPPDSAVTFGFARAVDGGVLLEIADRGIGIPTDQLRAINERLASGGEIGPDTARHMGLFVVSRLAERHGLTVRMRATFDTARNPGITVSIHVPTGVLVSNPPLGGARSVERTGPQRAVAAPARQTELPQRSAAPAATETTRSGLPRRARRGDVAPAPAQAQDSAPTQQFSTYSQQPARSEQPAPTEQAAPAAVPRKTLSGLPKRTPGASGIAPDAVPAPQQSRPELQEQPSEPDRVSTGELPVTQGWTLPGAEAEQTPKAERPAPAPRHRYRSDTAKTASFFAPRSGDDAPAPASRPADRSQQVTPIFAEMSRWLSDPAETAEPDPDWQSAGDSGWAAAARVSEASAPVDPEIGLPRRTPGDRLLPGKVEDADTGTFRKVRDPDAIRAKLSRHQQGVRDGRAARRPAVTGSAPHLRATGRGEGDQ</sequence>
<dbReference type="EC" id="2.7.13.3" evidence="2"/>
<dbReference type="InterPro" id="IPR036890">
    <property type="entry name" value="HATPase_C_sf"/>
</dbReference>
<keyword evidence="8" id="KW-1133">Transmembrane helix</keyword>
<keyword evidence="5" id="KW-0418">Kinase</keyword>
<evidence type="ECO:0000256" key="8">
    <source>
        <dbReference type="SAM" id="Phobius"/>
    </source>
</evidence>
<evidence type="ECO:0000256" key="2">
    <source>
        <dbReference type="ARBA" id="ARBA00012438"/>
    </source>
</evidence>
<comment type="catalytic activity">
    <reaction evidence="1">
        <text>ATP + protein L-histidine = ADP + protein N-phospho-L-histidine.</text>
        <dbReference type="EC" id="2.7.13.3"/>
    </reaction>
</comment>
<dbReference type="EMBL" id="QRCM01000001">
    <property type="protein sequence ID" value="TXG89664.1"/>
    <property type="molecule type" value="Genomic_DNA"/>
</dbReference>
<feature type="domain" description="Histidine kinase" evidence="9">
    <location>
        <begin position="419"/>
        <end position="631"/>
    </location>
</feature>
<dbReference type="InterPro" id="IPR003594">
    <property type="entry name" value="HATPase_dom"/>
</dbReference>
<dbReference type="Proteomes" id="UP000471120">
    <property type="component" value="Unassembled WGS sequence"/>
</dbReference>
<evidence type="ECO:0000256" key="7">
    <source>
        <dbReference type="SAM" id="MobiDB-lite"/>
    </source>
</evidence>
<gene>
    <name evidence="10" type="ORF">DW322_04805</name>
</gene>
<dbReference type="Gene3D" id="3.30.565.10">
    <property type="entry name" value="Histidine kinase-like ATPase, C-terminal domain"/>
    <property type="match status" value="1"/>
</dbReference>
<evidence type="ECO:0000259" key="9">
    <source>
        <dbReference type="PROSITE" id="PS50109"/>
    </source>
</evidence>
<keyword evidence="6" id="KW-0902">Two-component regulatory system</keyword>
<keyword evidence="4" id="KW-0808">Transferase</keyword>
<feature type="compositionally biased region" description="Low complexity" evidence="7">
    <location>
        <begin position="689"/>
        <end position="703"/>
    </location>
</feature>
<keyword evidence="8" id="KW-0812">Transmembrane</keyword>
<evidence type="ECO:0000313" key="11">
    <source>
        <dbReference type="Proteomes" id="UP000471120"/>
    </source>
</evidence>
<feature type="transmembrane region" description="Helical" evidence="8">
    <location>
        <begin position="317"/>
        <end position="338"/>
    </location>
</feature>
<evidence type="ECO:0000256" key="4">
    <source>
        <dbReference type="ARBA" id="ARBA00022679"/>
    </source>
</evidence>
<dbReference type="RefSeq" id="WP_010838999.1">
    <property type="nucleotide sequence ID" value="NZ_QRCM01000001.1"/>
</dbReference>
<dbReference type="SUPFAM" id="SSF55874">
    <property type="entry name" value="ATPase domain of HSP90 chaperone/DNA topoisomerase II/histidine kinase"/>
    <property type="match status" value="1"/>
</dbReference>
<dbReference type="InterPro" id="IPR005467">
    <property type="entry name" value="His_kinase_dom"/>
</dbReference>
<comment type="caution">
    <text evidence="10">The sequence shown here is derived from an EMBL/GenBank/DDBJ whole genome shotgun (WGS) entry which is preliminary data.</text>
</comment>
<name>A0A6P2CA70_9NOCA</name>
<feature type="region of interest" description="Disordered" evidence="7">
    <location>
        <begin position="638"/>
        <end position="960"/>
    </location>
</feature>
<reference evidence="10 11" key="1">
    <citation type="submission" date="2018-07" db="EMBL/GenBank/DDBJ databases">
        <title>Genome sequence of Rhodococcus rhodnii ATCC 35071 from Rhodnius prolixus.</title>
        <authorList>
            <person name="Patel V."/>
            <person name="Vogel K.J."/>
        </authorList>
    </citation>
    <scope>NUCLEOTIDE SEQUENCE [LARGE SCALE GENOMIC DNA]</scope>
    <source>
        <strain evidence="10 11">ATCC 35071</strain>
    </source>
</reference>
<dbReference type="GO" id="GO:0004673">
    <property type="term" value="F:protein histidine kinase activity"/>
    <property type="evidence" value="ECO:0007669"/>
    <property type="project" value="UniProtKB-EC"/>
</dbReference>
<keyword evidence="3" id="KW-0597">Phosphoprotein</keyword>